<reference evidence="2 3" key="1">
    <citation type="submission" date="2019-04" db="EMBL/GenBank/DDBJ databases">
        <title>Chromosome genome assembly for Takifugu flavidus.</title>
        <authorList>
            <person name="Xiao S."/>
        </authorList>
    </citation>
    <scope>NUCLEOTIDE SEQUENCE [LARGE SCALE GENOMIC DNA]</scope>
    <source>
        <strain evidence="2">HTHZ2018</strain>
        <tissue evidence="2">Muscle</tissue>
    </source>
</reference>
<keyword evidence="1" id="KW-0732">Signal</keyword>
<evidence type="ECO:0000313" key="2">
    <source>
        <dbReference type="EMBL" id="TWW63558.1"/>
    </source>
</evidence>
<dbReference type="EMBL" id="RHFK02000016">
    <property type="protein sequence ID" value="TWW63558.1"/>
    <property type="molecule type" value="Genomic_DNA"/>
</dbReference>
<dbReference type="InterPro" id="IPR009003">
    <property type="entry name" value="Peptidase_S1_PA"/>
</dbReference>
<accession>A0A5C6N9T8</accession>
<evidence type="ECO:0000313" key="3">
    <source>
        <dbReference type="Proteomes" id="UP000324091"/>
    </source>
</evidence>
<feature type="signal peptide" evidence="1">
    <location>
        <begin position="1"/>
        <end position="19"/>
    </location>
</feature>
<proteinExistence type="predicted"/>
<gene>
    <name evidence="2" type="ORF">D4764_03G0005660</name>
</gene>
<organism evidence="2 3">
    <name type="scientific">Takifugu flavidus</name>
    <name type="common">sansaifugu</name>
    <dbReference type="NCBI Taxonomy" id="433684"/>
    <lineage>
        <taxon>Eukaryota</taxon>
        <taxon>Metazoa</taxon>
        <taxon>Chordata</taxon>
        <taxon>Craniata</taxon>
        <taxon>Vertebrata</taxon>
        <taxon>Euteleostomi</taxon>
        <taxon>Actinopterygii</taxon>
        <taxon>Neopterygii</taxon>
        <taxon>Teleostei</taxon>
        <taxon>Neoteleostei</taxon>
        <taxon>Acanthomorphata</taxon>
        <taxon>Eupercaria</taxon>
        <taxon>Tetraodontiformes</taxon>
        <taxon>Tetradontoidea</taxon>
        <taxon>Tetraodontidae</taxon>
        <taxon>Takifugu</taxon>
    </lineage>
</organism>
<sequence length="162" mass="17324">MRFYQVLVVVVALSEGAGAQPVSRGVSKAVYHPLFDPQNYQQSMALLKLSSPDTIGSPLLVTDVTWSGSGMSLATVSWVKAFPPLPPHLETEAFPPLPPHLETEAFPPLPPHLEAEAFPPLPPHLEAEAFPPLPPHLSSVQLLLSNPRGPSVTEAFSAAAKN</sequence>
<name>A0A5C6N9T8_9TELE</name>
<evidence type="ECO:0000256" key="1">
    <source>
        <dbReference type="SAM" id="SignalP"/>
    </source>
</evidence>
<dbReference type="AlphaFoldDB" id="A0A5C6N9T8"/>
<dbReference type="Proteomes" id="UP000324091">
    <property type="component" value="Chromosome 3"/>
</dbReference>
<dbReference type="SUPFAM" id="SSF50494">
    <property type="entry name" value="Trypsin-like serine proteases"/>
    <property type="match status" value="1"/>
</dbReference>
<feature type="chain" id="PRO_5023107373" evidence="1">
    <location>
        <begin position="20"/>
        <end position="162"/>
    </location>
</feature>
<keyword evidence="3" id="KW-1185">Reference proteome</keyword>
<protein>
    <submittedName>
        <fullName evidence="2">Uncharacterized protein</fullName>
    </submittedName>
</protein>
<comment type="caution">
    <text evidence="2">The sequence shown here is derived from an EMBL/GenBank/DDBJ whole genome shotgun (WGS) entry which is preliminary data.</text>
</comment>